<comment type="caution">
    <text evidence="3">The sequence shown here is derived from an EMBL/GenBank/DDBJ whole genome shotgun (WGS) entry which is preliminary data.</text>
</comment>
<protein>
    <submittedName>
        <fullName evidence="3">Uncharacterized protein</fullName>
    </submittedName>
</protein>
<dbReference type="EMBL" id="JANPWZ010003796">
    <property type="protein sequence ID" value="KAJ3551251.1"/>
    <property type="molecule type" value="Genomic_DNA"/>
</dbReference>
<proteinExistence type="predicted"/>
<evidence type="ECO:0000256" key="2">
    <source>
        <dbReference type="SAM" id="MobiDB-lite"/>
    </source>
</evidence>
<keyword evidence="1" id="KW-0175">Coiled coil</keyword>
<organism evidence="3 4">
    <name type="scientific">Xylaria arbuscula</name>
    <dbReference type="NCBI Taxonomy" id="114810"/>
    <lineage>
        <taxon>Eukaryota</taxon>
        <taxon>Fungi</taxon>
        <taxon>Dikarya</taxon>
        <taxon>Ascomycota</taxon>
        <taxon>Pezizomycotina</taxon>
        <taxon>Sordariomycetes</taxon>
        <taxon>Xylariomycetidae</taxon>
        <taxon>Xylariales</taxon>
        <taxon>Xylariaceae</taxon>
        <taxon>Xylaria</taxon>
    </lineage>
</organism>
<dbReference type="Proteomes" id="UP001148614">
    <property type="component" value="Unassembled WGS sequence"/>
</dbReference>
<reference evidence="3" key="1">
    <citation type="submission" date="2022-07" db="EMBL/GenBank/DDBJ databases">
        <title>Genome Sequence of Xylaria arbuscula.</title>
        <authorList>
            <person name="Buettner E."/>
        </authorList>
    </citation>
    <scope>NUCLEOTIDE SEQUENCE</scope>
    <source>
        <strain evidence="3">VT107</strain>
    </source>
</reference>
<feature type="coiled-coil region" evidence="1">
    <location>
        <begin position="39"/>
        <end position="73"/>
    </location>
</feature>
<feature type="region of interest" description="Disordered" evidence="2">
    <location>
        <begin position="96"/>
        <end position="118"/>
    </location>
</feature>
<keyword evidence="4" id="KW-1185">Reference proteome</keyword>
<sequence>MSSRSAEEVGPHFLGCGLTSRAASSHVVRNSHEKDGCLAREQEERYAHLRREVRRLQQQNISLENELREQRTNYSLLAGDMIHICEELRRLLDERDRERAQEANTSRGSQCHESQQGG</sequence>
<evidence type="ECO:0000256" key="1">
    <source>
        <dbReference type="SAM" id="Coils"/>
    </source>
</evidence>
<gene>
    <name evidence="3" type="ORF">NPX13_g11408</name>
</gene>
<name>A0A9W8N2X5_9PEZI</name>
<dbReference type="AlphaFoldDB" id="A0A9W8N2X5"/>
<evidence type="ECO:0000313" key="4">
    <source>
        <dbReference type="Proteomes" id="UP001148614"/>
    </source>
</evidence>
<evidence type="ECO:0000313" key="3">
    <source>
        <dbReference type="EMBL" id="KAJ3551251.1"/>
    </source>
</evidence>
<feature type="compositionally biased region" description="Polar residues" evidence="2">
    <location>
        <begin position="102"/>
        <end position="118"/>
    </location>
</feature>
<accession>A0A9W8N2X5</accession>